<dbReference type="Gene3D" id="3.30.420.10">
    <property type="entry name" value="Ribonuclease H-like superfamily/Ribonuclease H"/>
    <property type="match status" value="1"/>
</dbReference>
<feature type="compositionally biased region" description="Acidic residues" evidence="1">
    <location>
        <begin position="943"/>
        <end position="970"/>
    </location>
</feature>
<proteinExistence type="predicted"/>
<feature type="region of interest" description="Disordered" evidence="1">
    <location>
        <begin position="608"/>
        <end position="631"/>
    </location>
</feature>
<comment type="caution">
    <text evidence="3">The sequence shown here is derived from an EMBL/GenBank/DDBJ whole genome shotgun (WGS) entry which is preliminary data.</text>
</comment>
<evidence type="ECO:0000256" key="1">
    <source>
        <dbReference type="SAM" id="MobiDB-lite"/>
    </source>
</evidence>
<dbReference type="CDD" id="cd09272">
    <property type="entry name" value="RNase_HI_RT_Ty1"/>
    <property type="match status" value="1"/>
</dbReference>
<gene>
    <name evidence="3" type="ORF">Tci_041448</name>
</gene>
<dbReference type="InterPro" id="IPR039537">
    <property type="entry name" value="Retrotran_Ty1/copia-like"/>
</dbReference>
<dbReference type="GO" id="GO:0015074">
    <property type="term" value="P:DNA integration"/>
    <property type="evidence" value="ECO:0007669"/>
    <property type="project" value="InterPro"/>
</dbReference>
<evidence type="ECO:0000313" key="3">
    <source>
        <dbReference type="EMBL" id="GEU69470.1"/>
    </source>
</evidence>
<dbReference type="InterPro" id="IPR036397">
    <property type="entry name" value="RNaseH_sf"/>
</dbReference>
<dbReference type="PROSITE" id="PS50994">
    <property type="entry name" value="INTEGRASE"/>
    <property type="match status" value="1"/>
</dbReference>
<dbReference type="Pfam" id="PF00665">
    <property type="entry name" value="rve"/>
    <property type="match status" value="1"/>
</dbReference>
<feature type="region of interest" description="Disordered" evidence="1">
    <location>
        <begin position="942"/>
        <end position="971"/>
    </location>
</feature>
<dbReference type="InterPro" id="IPR001584">
    <property type="entry name" value="Integrase_cat-core"/>
</dbReference>
<dbReference type="GO" id="GO:0003676">
    <property type="term" value="F:nucleic acid binding"/>
    <property type="evidence" value="ECO:0007669"/>
    <property type="project" value="InterPro"/>
</dbReference>
<dbReference type="SUPFAM" id="SSF53098">
    <property type="entry name" value="Ribonuclease H-like"/>
    <property type="match status" value="1"/>
</dbReference>
<feature type="domain" description="Integrase catalytic" evidence="2">
    <location>
        <begin position="787"/>
        <end position="959"/>
    </location>
</feature>
<evidence type="ECO:0000259" key="2">
    <source>
        <dbReference type="PROSITE" id="PS50994"/>
    </source>
</evidence>
<dbReference type="PANTHER" id="PTHR42648:SF32">
    <property type="entry name" value="RIBONUCLEASE H-LIKE DOMAIN, GAG-PRE-INTEGRASE DOMAIN PROTEIN-RELATED"/>
    <property type="match status" value="1"/>
</dbReference>
<dbReference type="EMBL" id="BKCJ010005941">
    <property type="protein sequence ID" value="GEU69470.1"/>
    <property type="molecule type" value="Genomic_DNA"/>
</dbReference>
<dbReference type="InterPro" id="IPR012337">
    <property type="entry name" value="RNaseH-like_sf"/>
</dbReference>
<organism evidence="3">
    <name type="scientific">Tanacetum cinerariifolium</name>
    <name type="common">Dalmatian daisy</name>
    <name type="synonym">Chrysanthemum cinerariifolium</name>
    <dbReference type="NCBI Taxonomy" id="118510"/>
    <lineage>
        <taxon>Eukaryota</taxon>
        <taxon>Viridiplantae</taxon>
        <taxon>Streptophyta</taxon>
        <taxon>Embryophyta</taxon>
        <taxon>Tracheophyta</taxon>
        <taxon>Spermatophyta</taxon>
        <taxon>Magnoliopsida</taxon>
        <taxon>eudicotyledons</taxon>
        <taxon>Gunneridae</taxon>
        <taxon>Pentapetalae</taxon>
        <taxon>asterids</taxon>
        <taxon>campanulids</taxon>
        <taxon>Asterales</taxon>
        <taxon>Asteraceae</taxon>
        <taxon>Asteroideae</taxon>
        <taxon>Anthemideae</taxon>
        <taxon>Anthemidinae</taxon>
        <taxon>Tanacetum</taxon>
    </lineage>
</organism>
<sequence length="1809" mass="205836">MAFGAEAMEVSLMVANTTRSIDPKHLVLKWGRRISKFFLQNFHGMKKLIHDNGQNQQVRLLMLLLTTKGLLLAVYGGRMVERNNFSPQQPPQTHRQERLTNKKSLAKRIKVNHNVIAVLIYDDYESVCRLPMLLLAAKGLLLAVYGGWMVKRDNFSPQQPSQTHRQERLTNKRWQRVKSIWNVVDCNPIVVCELLLGLQPWNLNSDYWYTVIFDYADDSKENSDDSFVKEQVSEDTSSFVESPLNVDKETSLFVDKKIEFVKPKNHDKPVRKSVRYGEGSETSFVAKGGCSCKCCLNSSETTRKKQDVKRLEVATIGFDVVISWLVLLTSGAIIMDQERTSPKTSSTSGLGSTSGIRACALRNYNLEVMEFESAQNNTTAKLLILKLVPAIAEEKINKKNDVKARSLLLMALPNEHQLTFSQYNDAKTMFAAIETRFGGNEATKKTQKRLLKQQYENFNASSTESLDSIFNRLQKIVSRLAILGVIITQEDLNSKFLRSLPLEWNTHVVVWMNKADIETISMDDFTNDINTANPAYEASTVSPNVNTASPQVSTPDFSENVMYAFMIENPNGSNLLQQDLEQIHKDDLEVMDLRWQLSLLSMKAKRAQRNQNGRFKSQDNTRKQGNNKDTSSKAMLAIDGVVFYWSDMAEEQVQTNMALMAFSDSESLEKLIGSQIIDNSKKGLGYHVVPPPHPLIYNGPTKLDLSYYGLYEFKEPDFKVYGPRDSKPHNDDKGFIDSGCLRHMTRNIAYLLDFKEFDRGYVTFGGGAHGGRIFDKGKQHRASCKSKVLNPITKLLFMLHMDLFGPTFVSSLMHKKYCLVITDDYSRFTWVLFLTTKDETSEILKNFIKEIENLVDKKLKIIRCDNGTEFKNKVMDDFCREKEIKREYSVARTPQQNEVAERMNKTPIEAARTMDEELNTIPEKESNEFIKSSVEDLVPIPSESEDISESDSECILPSDDESLSDEDAPEDNVKIYSNPLFEFDDEYISIDVNPLFDDVLENIESKDSYDSNLDDPDLLVTPFSDDNEDECFDSGGDVDEINDFEDGYYDSKGYILYLGSFLNEDLVHHDPSIHAMSVAFILEGFTDEPPLEENDDLFDLEPKNDDWKKILYDAQIDDFMSEDKILDLGIHNQIFSPTYVSLTFTDRRYIFFTYVFRIFLLYFTYPVVSHFLISSGSEDTIFDLGISAFYFSHQSGTFISFNVYPNILNESPMEICSSTRFYPNITMIWDFKAYCNLSQPISSISKVKGVFGLRLSRVYNTRTRKVEENLHIRFLENKIMIEGNGPKWLFDIDSLTQSMNYVPVAVGTISDESADASYIDTPSKDVEVGTHNENDDKDNLKVNTGCFELNTVDPSLNTASSPDPHSPTDMFKLGASDTLEATHDEFFSDRDAPEVNLRNIPNSYGVPTTSHTRIHKDHPIENVISEVQSSIQTRRMTKPTFKKGFLSAVYVEKTHVTLNTCLYACFLSQIEPTSIAKALSDSSWVEAMQEELMQFKLQQKDERGIVIRNKARFLVYQMDVKSAFLYGTNEEEVYVTQLPRFKDYGLHQAPRACLQVTQKEDGIFISQDKYVHEILKKFNYSDVKSASTTVDLEKPLVKDGDANDVDVHIYRSMIGSLVYLTTSRPNIMFARSPFKLVAYTDSDYAGATQDRKSTTGGCQFLGNRLISWQCKKQIVVATFTTEAEYVALLVAMDKYYGFKINCWITVRKLRYLSLVVPLKKVGDEAVHEELGDIMEMAATTASSLEAKQDKGSGPRCQDTILGDVEAQTRFEASSKQFNDPPLLRVNTLRCGEDSIKLKELMDFCTKLSE</sequence>
<dbReference type="Pfam" id="PF14223">
    <property type="entry name" value="Retrotran_gag_2"/>
    <property type="match status" value="1"/>
</dbReference>
<reference evidence="3" key="1">
    <citation type="journal article" date="2019" name="Sci. Rep.">
        <title>Draft genome of Tanacetum cinerariifolium, the natural source of mosquito coil.</title>
        <authorList>
            <person name="Yamashiro T."/>
            <person name="Shiraishi A."/>
            <person name="Satake H."/>
            <person name="Nakayama K."/>
        </authorList>
    </citation>
    <scope>NUCLEOTIDE SEQUENCE</scope>
</reference>
<name>A0A6L2M763_TANCI</name>
<dbReference type="PANTHER" id="PTHR42648">
    <property type="entry name" value="TRANSPOSASE, PUTATIVE-RELATED"/>
    <property type="match status" value="1"/>
</dbReference>
<accession>A0A6L2M763</accession>
<protein>
    <recommendedName>
        <fullName evidence="2">Integrase catalytic domain-containing protein</fullName>
    </recommendedName>
</protein>